<reference evidence="1 3" key="2">
    <citation type="journal article" date="2019" name="BMC Evol. Biol.">
        <title>Comparative genomics of Mycobacterium mucogenicum and Mycobacterium neoaurum clade members emphasizing tRNA and non-coding RNA.</title>
        <authorList>
            <person name="Behra P.R.K."/>
            <person name="Pettersson B.M.F."/>
            <person name="Das S."/>
            <person name="Dasgupta S."/>
            <person name="Kirsebom L.A."/>
        </authorList>
    </citation>
    <scope>NUCLEOTIDE SEQUENCE [LARGE SCALE GENOMIC DNA]</scope>
    <source>
        <strain evidence="1 3">DSM 44124</strain>
    </source>
</reference>
<dbReference type="KEGG" id="mmuc:C1S78_007225"/>
<organism evidence="2">
    <name type="scientific">Mycolicibacterium mucogenicum DSM 44124</name>
    <dbReference type="NCBI Taxonomy" id="1226753"/>
    <lineage>
        <taxon>Bacteria</taxon>
        <taxon>Bacillati</taxon>
        <taxon>Actinomycetota</taxon>
        <taxon>Actinomycetes</taxon>
        <taxon>Mycobacteriales</taxon>
        <taxon>Mycobacteriaceae</taxon>
        <taxon>Mycolicibacterium</taxon>
    </lineage>
</organism>
<gene>
    <name evidence="1" type="ORF">C1S78_007225</name>
    <name evidence="2" type="ORF">C1S78_07220</name>
</gene>
<evidence type="ECO:0000313" key="1">
    <source>
        <dbReference type="EMBL" id="QPG70744.1"/>
    </source>
</evidence>
<dbReference type="AlphaFoldDB" id="A0A8H2PF62"/>
<evidence type="ECO:0000313" key="2">
    <source>
        <dbReference type="EMBL" id="TLH52171.1"/>
    </source>
</evidence>
<evidence type="ECO:0000313" key="3">
    <source>
        <dbReference type="Proteomes" id="UP000309231"/>
    </source>
</evidence>
<dbReference type="Proteomes" id="UP000309231">
    <property type="component" value="Chromosome"/>
</dbReference>
<protein>
    <submittedName>
        <fullName evidence="2">Uncharacterized protein</fullName>
    </submittedName>
</protein>
<proteinExistence type="predicted"/>
<dbReference type="EMBL" id="POTL01000001">
    <property type="protein sequence ID" value="TLH52171.1"/>
    <property type="molecule type" value="Genomic_DNA"/>
</dbReference>
<name>A0A8H2PF62_MYCMU</name>
<dbReference type="EMBL" id="CP062008">
    <property type="protein sequence ID" value="QPG70744.1"/>
    <property type="molecule type" value="Genomic_DNA"/>
</dbReference>
<sequence length="293" mass="32093">MAADALNDRHATRTQVHRRLVLQKLLAAPISHAIVESGLDQVGGMVAEASRALGLMTPAELLAAYGVDAAPEFVDVVRFEQPRAATLTRPSEAKRPWPTFPHGFLLGDSLTPVWSMSRTRYSHGAEYWRIRSDGEQRCLSHYAGAGRGWVRAKRWRPPSPIVGTLARWQGQEFFADVIAETVLLTAIAQNGPTGFEPVRPRAWSKTVPLSECEVFERVFTAQVDGVPVRILRRAGEDAEVLLLSDDPADAERVGAGLVEAGVFEAVVDASRLTDVHGVENQWVPSADESNEAR</sequence>
<accession>A0A8H2PF62</accession>
<keyword evidence="3" id="KW-1185">Reference proteome</keyword>
<reference evidence="1 3" key="3">
    <citation type="journal article" date="2019" name="Sci. Rep.">
        <title>Insight into the biology of Mycobacterium mucogenicum and Mycobacterium neoaurum clade members.</title>
        <authorList>
            <person name="Behra P.R.K."/>
            <person name="Pettersson B.M.F."/>
            <person name="Ramesh M."/>
            <person name="Dasgupta S."/>
            <person name="Kirsebom L.A."/>
        </authorList>
    </citation>
    <scope>NUCLEOTIDE SEQUENCE [LARGE SCALE GENOMIC DNA]</scope>
    <source>
        <strain evidence="1 3">DSM 44124</strain>
    </source>
</reference>
<reference evidence="2" key="1">
    <citation type="submission" date="2018-01" db="EMBL/GenBank/DDBJ databases">
        <title>Comparative genomics of Mycobacterium mucogenicum and Mycobacterium neoaurum clade members emphasizing tRNA and non-coding RNA.</title>
        <authorList>
            <person name="Behra P.R.K."/>
            <person name="Pettersson B.M.F."/>
            <person name="Das S."/>
            <person name="Dasgupta S."/>
            <person name="Kirsebom L.A."/>
        </authorList>
    </citation>
    <scope>NUCLEOTIDE SEQUENCE</scope>
    <source>
        <strain evidence="2">DSM 44124</strain>
    </source>
</reference>